<reference evidence="2" key="2">
    <citation type="journal article" date="2023" name="Int. J. Mol. Sci.">
        <title>De Novo Assembly and Annotation of 11 Diverse Shrub Willow (Salix) Genomes Reveals Novel Gene Organization in Sex-Linked Regions.</title>
        <authorList>
            <person name="Hyden B."/>
            <person name="Feng K."/>
            <person name="Yates T.B."/>
            <person name="Jawdy S."/>
            <person name="Cereghino C."/>
            <person name="Smart L.B."/>
            <person name="Muchero W."/>
        </authorList>
    </citation>
    <scope>NUCLEOTIDE SEQUENCE</scope>
    <source>
        <tissue evidence="2">Shoot tip</tissue>
    </source>
</reference>
<dbReference type="EMBL" id="JAPFFM010000001">
    <property type="protein sequence ID" value="KAJ6776908.1"/>
    <property type="molecule type" value="Genomic_DNA"/>
</dbReference>
<evidence type="ECO:0000313" key="2">
    <source>
        <dbReference type="EMBL" id="KAJ6776908.1"/>
    </source>
</evidence>
<sequence>MEDKILIGFAFDGVWKMKIDRIWQIWVKVTVFTGFTFVIQEAHQTPLPPHPFLSHKDVNLRARNLPVLLFFSYHGQLLHFSSVRHCCLLLGLGNLGGPARRRHEVVASHGVVATDDERCSRIGLDALREGGHAVDAAVAASLCLGVVGLASSGMGGGSFMMILLANGEAQAFDMRETAPMKALRGAPNFLR</sequence>
<dbReference type="PANTHER" id="PTHR11686:SF34">
    <property type="entry name" value="GLUTATHIONE HYDROLASE 1-RELATED"/>
    <property type="match status" value="1"/>
</dbReference>
<dbReference type="AlphaFoldDB" id="A0A9Q1AMN9"/>
<dbReference type="GO" id="GO:0036374">
    <property type="term" value="F:glutathione hydrolase activity"/>
    <property type="evidence" value="ECO:0007669"/>
    <property type="project" value="InterPro"/>
</dbReference>
<dbReference type="InterPro" id="IPR029055">
    <property type="entry name" value="Ntn_hydrolases_N"/>
</dbReference>
<protein>
    <submittedName>
        <fullName evidence="2">GLUTATHIONE HYDROLASE 1-RELATED</fullName>
    </submittedName>
</protein>
<keyword evidence="3" id="KW-1185">Reference proteome</keyword>
<evidence type="ECO:0000256" key="1">
    <source>
        <dbReference type="PIRSR" id="PIRSR600101-2"/>
    </source>
</evidence>
<name>A0A9Q1AMN9_9ROSI</name>
<comment type="caution">
    <text evidence="2">The sequence shown here is derived from an EMBL/GenBank/DDBJ whole genome shotgun (WGS) entry which is preliminary data.</text>
</comment>
<accession>A0A9Q1AMN9</accession>
<feature type="binding site" evidence="1">
    <location>
        <position position="175"/>
    </location>
    <ligand>
        <name>L-glutamate</name>
        <dbReference type="ChEBI" id="CHEBI:29985"/>
    </ligand>
</feature>
<dbReference type="GO" id="GO:0005886">
    <property type="term" value="C:plasma membrane"/>
    <property type="evidence" value="ECO:0007669"/>
    <property type="project" value="TreeGrafter"/>
</dbReference>
<evidence type="ECO:0000313" key="3">
    <source>
        <dbReference type="Proteomes" id="UP001151752"/>
    </source>
</evidence>
<reference evidence="2" key="1">
    <citation type="submission" date="2022-11" db="EMBL/GenBank/DDBJ databases">
        <authorList>
            <person name="Hyden B.L."/>
            <person name="Feng K."/>
            <person name="Yates T."/>
            <person name="Jawdy S."/>
            <person name="Smart L.B."/>
            <person name="Muchero W."/>
        </authorList>
    </citation>
    <scope>NUCLEOTIDE SEQUENCE</scope>
    <source>
        <tissue evidence="2">Shoot tip</tissue>
    </source>
</reference>
<dbReference type="InterPro" id="IPR000101">
    <property type="entry name" value="GGT_peptidase"/>
</dbReference>
<keyword evidence="2" id="KW-0378">Hydrolase</keyword>
<proteinExistence type="predicted"/>
<organism evidence="2 3">
    <name type="scientific">Salix koriyanagi</name>
    <dbReference type="NCBI Taxonomy" id="2511006"/>
    <lineage>
        <taxon>Eukaryota</taxon>
        <taxon>Viridiplantae</taxon>
        <taxon>Streptophyta</taxon>
        <taxon>Embryophyta</taxon>
        <taxon>Tracheophyta</taxon>
        <taxon>Spermatophyta</taxon>
        <taxon>Magnoliopsida</taxon>
        <taxon>eudicotyledons</taxon>
        <taxon>Gunneridae</taxon>
        <taxon>Pentapetalae</taxon>
        <taxon>rosids</taxon>
        <taxon>fabids</taxon>
        <taxon>Malpighiales</taxon>
        <taxon>Salicaceae</taxon>
        <taxon>Saliceae</taxon>
        <taxon>Salix</taxon>
    </lineage>
</organism>
<gene>
    <name evidence="2" type="ORF">OIU74_000980</name>
</gene>
<dbReference type="Pfam" id="PF01019">
    <property type="entry name" value="G_glu_transpept"/>
    <property type="match status" value="1"/>
</dbReference>
<dbReference type="SUPFAM" id="SSF56235">
    <property type="entry name" value="N-terminal nucleophile aminohydrolases (Ntn hydrolases)"/>
    <property type="match status" value="1"/>
</dbReference>
<dbReference type="Proteomes" id="UP001151752">
    <property type="component" value="Chromosome 16"/>
</dbReference>
<dbReference type="PANTHER" id="PTHR11686">
    <property type="entry name" value="GAMMA GLUTAMYL TRANSPEPTIDASE"/>
    <property type="match status" value="1"/>
</dbReference>
<dbReference type="GO" id="GO:0006751">
    <property type="term" value="P:glutathione catabolic process"/>
    <property type="evidence" value="ECO:0007669"/>
    <property type="project" value="InterPro"/>
</dbReference>